<keyword evidence="3" id="KW-0378">Hydrolase</keyword>
<keyword evidence="1" id="KW-0645">Protease</keyword>
<keyword evidence="5" id="KW-0482">Metalloprotease</keyword>
<protein>
    <recommendedName>
        <fullName evidence="7">MPN domain-containing protein</fullName>
    </recommendedName>
</protein>
<evidence type="ECO:0000256" key="4">
    <source>
        <dbReference type="ARBA" id="ARBA00022833"/>
    </source>
</evidence>
<dbReference type="Gene3D" id="3.40.140.10">
    <property type="entry name" value="Cytidine Deaminase, domain 2"/>
    <property type="match status" value="1"/>
</dbReference>
<dbReference type="PANTHER" id="PTHR30471:SF3">
    <property type="entry name" value="UPF0758 PROTEIN YEES-RELATED"/>
    <property type="match status" value="1"/>
</dbReference>
<dbReference type="CDD" id="cd08071">
    <property type="entry name" value="MPN_DUF2466"/>
    <property type="match status" value="1"/>
</dbReference>
<reference evidence="8 9" key="1">
    <citation type="submission" date="2018-03" db="EMBL/GenBank/DDBJ databases">
        <authorList>
            <person name="Keele B.F."/>
        </authorList>
    </citation>
    <scope>NUCLEOTIDE SEQUENCE [LARGE SCALE GENOMIC DNA]</scope>
    <source>
        <strain evidence="8 9">D20</strain>
    </source>
</reference>
<dbReference type="SUPFAM" id="SSF47781">
    <property type="entry name" value="RuvA domain 2-like"/>
    <property type="match status" value="1"/>
</dbReference>
<dbReference type="GO" id="GO:0046872">
    <property type="term" value="F:metal ion binding"/>
    <property type="evidence" value="ECO:0007669"/>
    <property type="project" value="UniProtKB-KW"/>
</dbReference>
<accession>A0A2T4IE42</accession>
<comment type="similarity">
    <text evidence="6">Belongs to the UPF0758 family.</text>
</comment>
<sequence length="225" mass="24655">MAISDWPAAERPREKLLARGAHTLSDAELLALFLRVGVRGRSAVDLGRDLLVRFGNLTRLCNAEAAEFASIPGMGLAKYAQLQAVMELSRRALAEEMSAGDIFDTPRSVRNWLRLRLGSLPHEVFTVLLLDARNRLIDAVELFRGTLTQTSVYPREVVKLALAHNAAAVILAHNHPSGACEPSHADELLTRSLKQALETVDVRVLDHFIVTAHGAPLSFAERGLL</sequence>
<dbReference type="InterPro" id="IPR010994">
    <property type="entry name" value="RuvA_2-like"/>
</dbReference>
<dbReference type="InterPro" id="IPR001405">
    <property type="entry name" value="UPF0758"/>
</dbReference>
<dbReference type="PANTHER" id="PTHR30471">
    <property type="entry name" value="DNA REPAIR PROTEIN RADC"/>
    <property type="match status" value="1"/>
</dbReference>
<keyword evidence="4" id="KW-0862">Zinc</keyword>
<evidence type="ECO:0000259" key="7">
    <source>
        <dbReference type="PROSITE" id="PS50249"/>
    </source>
</evidence>
<dbReference type="OrthoDB" id="9804482at2"/>
<dbReference type="GO" id="GO:0006508">
    <property type="term" value="P:proteolysis"/>
    <property type="evidence" value="ECO:0007669"/>
    <property type="project" value="UniProtKB-KW"/>
</dbReference>
<dbReference type="InterPro" id="IPR020891">
    <property type="entry name" value="UPF0758_CS"/>
</dbReference>
<evidence type="ECO:0000256" key="6">
    <source>
        <dbReference type="RuleBase" id="RU003797"/>
    </source>
</evidence>
<reference evidence="8 9" key="2">
    <citation type="submission" date="2018-04" db="EMBL/GenBank/DDBJ databases">
        <title>Thauera lacus sp. nov., isolated from an saline lake in Inner Mongolia, China.</title>
        <authorList>
            <person name="Liang Q.-Y."/>
        </authorList>
    </citation>
    <scope>NUCLEOTIDE SEQUENCE [LARGE SCALE GENOMIC DNA]</scope>
    <source>
        <strain evidence="8 9">D20</strain>
    </source>
</reference>
<dbReference type="InterPro" id="IPR046778">
    <property type="entry name" value="UPF0758_N"/>
</dbReference>
<evidence type="ECO:0000313" key="9">
    <source>
        <dbReference type="Proteomes" id="UP000241193"/>
    </source>
</evidence>
<dbReference type="EMBL" id="PZKC01000008">
    <property type="protein sequence ID" value="PTD96049.1"/>
    <property type="molecule type" value="Genomic_DNA"/>
</dbReference>
<dbReference type="PROSITE" id="PS50249">
    <property type="entry name" value="MPN"/>
    <property type="match status" value="1"/>
</dbReference>
<keyword evidence="9" id="KW-1185">Reference proteome</keyword>
<dbReference type="AlphaFoldDB" id="A0A2T4IE42"/>
<dbReference type="InterPro" id="IPR037518">
    <property type="entry name" value="MPN"/>
</dbReference>
<dbReference type="GO" id="GO:0008237">
    <property type="term" value="F:metallopeptidase activity"/>
    <property type="evidence" value="ECO:0007669"/>
    <property type="project" value="UniProtKB-KW"/>
</dbReference>
<evidence type="ECO:0000313" key="8">
    <source>
        <dbReference type="EMBL" id="PTD96049.1"/>
    </source>
</evidence>
<dbReference type="InterPro" id="IPR025657">
    <property type="entry name" value="RadC_JAB"/>
</dbReference>
<dbReference type="Proteomes" id="UP000241193">
    <property type="component" value="Unassembled WGS sequence"/>
</dbReference>
<gene>
    <name evidence="8" type="ORF">C8261_10725</name>
</gene>
<evidence type="ECO:0000256" key="2">
    <source>
        <dbReference type="ARBA" id="ARBA00022723"/>
    </source>
</evidence>
<organism evidence="8 9">
    <name type="scientific">Pseudothauera lacus</name>
    <dbReference type="NCBI Taxonomy" id="2136175"/>
    <lineage>
        <taxon>Bacteria</taxon>
        <taxon>Pseudomonadati</taxon>
        <taxon>Pseudomonadota</taxon>
        <taxon>Betaproteobacteria</taxon>
        <taxon>Rhodocyclales</taxon>
        <taxon>Zoogloeaceae</taxon>
        <taxon>Pseudothauera</taxon>
    </lineage>
</organism>
<keyword evidence="2" id="KW-0479">Metal-binding</keyword>
<evidence type="ECO:0000256" key="1">
    <source>
        <dbReference type="ARBA" id="ARBA00022670"/>
    </source>
</evidence>
<dbReference type="Pfam" id="PF20582">
    <property type="entry name" value="UPF0758_N"/>
    <property type="match status" value="1"/>
</dbReference>
<evidence type="ECO:0000256" key="3">
    <source>
        <dbReference type="ARBA" id="ARBA00022801"/>
    </source>
</evidence>
<evidence type="ECO:0000256" key="5">
    <source>
        <dbReference type="ARBA" id="ARBA00023049"/>
    </source>
</evidence>
<proteinExistence type="inferred from homology"/>
<dbReference type="NCBIfam" id="NF000642">
    <property type="entry name" value="PRK00024.1"/>
    <property type="match status" value="1"/>
</dbReference>
<name>A0A2T4IE42_9RHOO</name>
<dbReference type="NCBIfam" id="TIGR00608">
    <property type="entry name" value="radc"/>
    <property type="match status" value="1"/>
</dbReference>
<comment type="caution">
    <text evidence="8">The sequence shown here is derived from an EMBL/GenBank/DDBJ whole genome shotgun (WGS) entry which is preliminary data.</text>
</comment>
<dbReference type="PROSITE" id="PS01302">
    <property type="entry name" value="UPF0758"/>
    <property type="match status" value="1"/>
</dbReference>
<feature type="domain" description="MPN" evidence="7">
    <location>
        <begin position="102"/>
        <end position="225"/>
    </location>
</feature>
<dbReference type="RefSeq" id="WP_107493709.1">
    <property type="nucleotide sequence ID" value="NZ_PZKC01000008.1"/>
</dbReference>
<dbReference type="SUPFAM" id="SSF102712">
    <property type="entry name" value="JAB1/MPN domain"/>
    <property type="match status" value="1"/>
</dbReference>
<dbReference type="Pfam" id="PF04002">
    <property type="entry name" value="RadC"/>
    <property type="match status" value="1"/>
</dbReference>